<feature type="binding site" evidence="8">
    <location>
        <position position="244"/>
    </location>
    <ligand>
        <name>shikimate</name>
        <dbReference type="ChEBI" id="CHEBI:36208"/>
    </ligand>
</feature>
<evidence type="ECO:0000256" key="5">
    <source>
        <dbReference type="ARBA" id="ARBA00023002"/>
    </source>
</evidence>
<dbReference type="HAMAP" id="MF_00222">
    <property type="entry name" value="Shikimate_DH_AroE"/>
    <property type="match status" value="1"/>
</dbReference>
<keyword evidence="5 8" id="KW-0560">Oxidoreductase</keyword>
<feature type="binding site" evidence="8">
    <location>
        <position position="105"/>
    </location>
    <ligand>
        <name>shikimate</name>
        <dbReference type="ChEBI" id="CHEBI:36208"/>
    </ligand>
</feature>
<evidence type="ECO:0000256" key="8">
    <source>
        <dbReference type="HAMAP-Rule" id="MF_00222"/>
    </source>
</evidence>
<dbReference type="InterPro" id="IPR011342">
    <property type="entry name" value="Shikimate_DH"/>
</dbReference>
<dbReference type="InterPro" id="IPR013708">
    <property type="entry name" value="Shikimate_DH-bd_N"/>
</dbReference>
<dbReference type="EMBL" id="SHBG01000012">
    <property type="protein sequence ID" value="RZO25075.1"/>
    <property type="molecule type" value="Genomic_DNA"/>
</dbReference>
<feature type="domain" description="Quinate/shikimate 5-dehydrogenase/glutamyl-tRNA reductase" evidence="9">
    <location>
        <begin position="119"/>
        <end position="191"/>
    </location>
</feature>
<feature type="binding site" evidence="8">
    <location>
        <position position="65"/>
    </location>
    <ligand>
        <name>shikimate</name>
        <dbReference type="ChEBI" id="CHEBI:36208"/>
    </ligand>
</feature>
<keyword evidence="4 8" id="KW-0521">NADP</keyword>
<dbReference type="GO" id="GO:0009073">
    <property type="term" value="P:aromatic amino acid family biosynthetic process"/>
    <property type="evidence" value="ECO:0007669"/>
    <property type="project" value="UniProtKB-KW"/>
</dbReference>
<feature type="domain" description="Shikimate dehydrogenase substrate binding N-terminal" evidence="10">
    <location>
        <begin position="9"/>
        <end position="92"/>
    </location>
</feature>
<name>A0A520MV17_9GAMM</name>
<feature type="binding site" evidence="8">
    <location>
        <begin position="153"/>
        <end position="158"/>
    </location>
    <ligand>
        <name>NADP(+)</name>
        <dbReference type="ChEBI" id="CHEBI:58349"/>
    </ligand>
</feature>
<dbReference type="NCBIfam" id="NF001310">
    <property type="entry name" value="PRK00258.1-2"/>
    <property type="match status" value="1"/>
</dbReference>
<dbReference type="InterPro" id="IPR022893">
    <property type="entry name" value="Shikimate_DH_fam"/>
</dbReference>
<keyword evidence="3 8" id="KW-0028">Amino-acid biosynthesis</keyword>
<dbReference type="InterPro" id="IPR041121">
    <property type="entry name" value="SDH_C"/>
</dbReference>
<comment type="function">
    <text evidence="8">Involved in the biosynthesis of the chorismate, which leads to the biosynthesis of aromatic amino acids. Catalyzes the reversible NADPH linked reduction of 3-dehydroshikimate (DHSA) to yield shikimate (SA).</text>
</comment>
<evidence type="ECO:0000259" key="9">
    <source>
        <dbReference type="Pfam" id="PF01488"/>
    </source>
</evidence>
<organism evidence="12 13">
    <name type="scientific">SAR86 cluster bacterium</name>
    <dbReference type="NCBI Taxonomy" id="2030880"/>
    <lineage>
        <taxon>Bacteria</taxon>
        <taxon>Pseudomonadati</taxon>
        <taxon>Pseudomonadota</taxon>
        <taxon>Gammaproteobacteria</taxon>
        <taxon>SAR86 cluster</taxon>
    </lineage>
</organism>
<accession>A0A520MV17</accession>
<dbReference type="SUPFAM" id="SSF51735">
    <property type="entry name" value="NAD(P)-binding Rossmann-fold domains"/>
    <property type="match status" value="1"/>
</dbReference>
<evidence type="ECO:0000259" key="11">
    <source>
        <dbReference type="Pfam" id="PF18317"/>
    </source>
</evidence>
<dbReference type="GO" id="GO:0005829">
    <property type="term" value="C:cytosol"/>
    <property type="evidence" value="ECO:0007669"/>
    <property type="project" value="TreeGrafter"/>
</dbReference>
<evidence type="ECO:0000256" key="2">
    <source>
        <dbReference type="ARBA" id="ARBA00012962"/>
    </source>
</evidence>
<dbReference type="CDD" id="cd01065">
    <property type="entry name" value="NAD_bind_Shikimate_DH"/>
    <property type="match status" value="1"/>
</dbReference>
<evidence type="ECO:0000313" key="13">
    <source>
        <dbReference type="Proteomes" id="UP000315498"/>
    </source>
</evidence>
<proteinExistence type="inferred from homology"/>
<dbReference type="InterPro" id="IPR006151">
    <property type="entry name" value="Shikm_DH/Glu-tRNA_Rdtase"/>
</dbReference>
<comment type="catalytic activity">
    <reaction evidence="7 8">
        <text>shikimate + NADP(+) = 3-dehydroshikimate + NADPH + H(+)</text>
        <dbReference type="Rhea" id="RHEA:17737"/>
        <dbReference type="ChEBI" id="CHEBI:15378"/>
        <dbReference type="ChEBI" id="CHEBI:16630"/>
        <dbReference type="ChEBI" id="CHEBI:36208"/>
        <dbReference type="ChEBI" id="CHEBI:57783"/>
        <dbReference type="ChEBI" id="CHEBI:58349"/>
        <dbReference type="EC" id="1.1.1.25"/>
    </reaction>
</comment>
<dbReference type="InterPro" id="IPR036291">
    <property type="entry name" value="NAD(P)-bd_dom_sf"/>
</dbReference>
<dbReference type="UniPathway" id="UPA00053">
    <property type="reaction ID" value="UER00087"/>
</dbReference>
<comment type="similarity">
    <text evidence="8">Belongs to the shikimate dehydrogenase family.</text>
</comment>
<dbReference type="Pfam" id="PF18317">
    <property type="entry name" value="SDH_C"/>
    <property type="match status" value="1"/>
</dbReference>
<evidence type="ECO:0000256" key="1">
    <source>
        <dbReference type="ARBA" id="ARBA00004871"/>
    </source>
</evidence>
<evidence type="ECO:0000259" key="10">
    <source>
        <dbReference type="Pfam" id="PF08501"/>
    </source>
</evidence>
<dbReference type="GO" id="GO:0009423">
    <property type="term" value="P:chorismate biosynthetic process"/>
    <property type="evidence" value="ECO:0007669"/>
    <property type="project" value="UniProtKB-UniRule"/>
</dbReference>
<feature type="binding site" evidence="8">
    <location>
        <begin position="17"/>
        <end position="19"/>
    </location>
    <ligand>
        <name>shikimate</name>
        <dbReference type="ChEBI" id="CHEBI:36208"/>
    </ligand>
</feature>
<protein>
    <recommendedName>
        <fullName evidence="2 8">Shikimate dehydrogenase (NADP(+))</fullName>
        <shortName evidence="8">SDH</shortName>
        <ecNumber evidence="2 8">1.1.1.25</ecNumber>
    </recommendedName>
</protein>
<keyword evidence="6 8" id="KW-0057">Aromatic amino acid biosynthesis</keyword>
<gene>
    <name evidence="8" type="primary">aroE</name>
    <name evidence="12" type="ORF">EVA94_01860</name>
</gene>
<dbReference type="EC" id="1.1.1.25" evidence="2 8"/>
<feature type="binding site" evidence="8">
    <location>
        <position position="90"/>
    </location>
    <ligand>
        <name>shikimate</name>
        <dbReference type="ChEBI" id="CHEBI:36208"/>
    </ligand>
</feature>
<dbReference type="Proteomes" id="UP000315498">
    <property type="component" value="Unassembled WGS sequence"/>
</dbReference>
<dbReference type="GO" id="GO:0008652">
    <property type="term" value="P:amino acid biosynthetic process"/>
    <property type="evidence" value="ECO:0007669"/>
    <property type="project" value="UniProtKB-KW"/>
</dbReference>
<comment type="caution">
    <text evidence="8">Lacks conserved residue(s) required for the propagation of feature annotation.</text>
</comment>
<evidence type="ECO:0000256" key="4">
    <source>
        <dbReference type="ARBA" id="ARBA00022857"/>
    </source>
</evidence>
<evidence type="ECO:0000313" key="12">
    <source>
        <dbReference type="EMBL" id="RZO25075.1"/>
    </source>
</evidence>
<feature type="binding site" evidence="8">
    <location>
        <position position="214"/>
    </location>
    <ligand>
        <name>NADP(+)</name>
        <dbReference type="ChEBI" id="CHEBI:58349"/>
    </ligand>
</feature>
<evidence type="ECO:0000256" key="3">
    <source>
        <dbReference type="ARBA" id="ARBA00022605"/>
    </source>
</evidence>
<dbReference type="InterPro" id="IPR046346">
    <property type="entry name" value="Aminoacid_DH-like_N_sf"/>
</dbReference>
<evidence type="ECO:0000256" key="7">
    <source>
        <dbReference type="ARBA" id="ARBA00049442"/>
    </source>
</evidence>
<dbReference type="PANTHER" id="PTHR21089">
    <property type="entry name" value="SHIKIMATE DEHYDROGENASE"/>
    <property type="match status" value="1"/>
</dbReference>
<feature type="active site" description="Proton acceptor" evidence="8">
    <location>
        <position position="69"/>
    </location>
</feature>
<dbReference type="Pfam" id="PF01488">
    <property type="entry name" value="Shikimate_DH"/>
    <property type="match status" value="1"/>
</dbReference>
<dbReference type="NCBIfam" id="TIGR00507">
    <property type="entry name" value="aroE"/>
    <property type="match status" value="1"/>
</dbReference>
<comment type="pathway">
    <text evidence="1 8">Metabolic intermediate biosynthesis; chorismate biosynthesis; chorismate from D-erythrose 4-phosphate and phosphoenolpyruvate: step 4/7.</text>
</comment>
<dbReference type="GO" id="GO:0004764">
    <property type="term" value="F:shikimate 3-dehydrogenase (NADP+) activity"/>
    <property type="evidence" value="ECO:0007669"/>
    <property type="project" value="UniProtKB-UniRule"/>
</dbReference>
<dbReference type="GO" id="GO:0019632">
    <property type="term" value="P:shikimate metabolic process"/>
    <property type="evidence" value="ECO:0007669"/>
    <property type="project" value="InterPro"/>
</dbReference>
<dbReference type="SUPFAM" id="SSF53223">
    <property type="entry name" value="Aminoacid dehydrogenase-like, N-terminal domain"/>
    <property type="match status" value="1"/>
</dbReference>
<evidence type="ECO:0000256" key="6">
    <source>
        <dbReference type="ARBA" id="ARBA00023141"/>
    </source>
</evidence>
<dbReference type="AlphaFoldDB" id="A0A520MV17"/>
<comment type="caution">
    <text evidence="12">The sequence shown here is derived from an EMBL/GenBank/DDBJ whole genome shotgun (WGS) entry which is preliminary data.</text>
</comment>
<feature type="domain" description="SDH C-terminal" evidence="11">
    <location>
        <begin position="237"/>
        <end position="253"/>
    </location>
</feature>
<dbReference type="GO" id="GO:0050661">
    <property type="term" value="F:NADP binding"/>
    <property type="evidence" value="ECO:0007669"/>
    <property type="project" value="InterPro"/>
</dbReference>
<sequence>MSKSYKLGVIGDPIEHSLSPFIHSRFSRNENINIEYLPYKVSNSDFIGFIDEFFSDKLSKGLNVTLPHKKIATQIKGEISKEASYINAVNTIVNEKNGLFLYSTDGIGFLNDIDNKGFNFKNKNILMVGAGAAMESVLYRVAQRGVDNITLINRTQEKADRLIRKFSSMVSISSETVNESTFDLVINGTSAGLTGEFEPIENISLDSKTFFYDLNYSLTGTPFCKWAKQKSDSVYDGTGMLVHQAAHSFEKWFKVFPETNSVIKDLESMRE</sequence>
<dbReference type="Gene3D" id="3.40.50.10860">
    <property type="entry name" value="Leucine Dehydrogenase, chain A, domain 1"/>
    <property type="match status" value="1"/>
</dbReference>
<dbReference type="PANTHER" id="PTHR21089:SF1">
    <property type="entry name" value="BIFUNCTIONAL 3-DEHYDROQUINATE DEHYDRATASE_SHIKIMATE DEHYDROGENASE, CHLOROPLASTIC"/>
    <property type="match status" value="1"/>
</dbReference>
<comment type="subunit">
    <text evidence="8">Homodimer.</text>
</comment>
<reference evidence="12 13" key="1">
    <citation type="submission" date="2019-02" db="EMBL/GenBank/DDBJ databases">
        <title>Prokaryotic population dynamics and viral predation in marine succession experiment using metagenomics: the confinement effect.</title>
        <authorList>
            <person name="Haro-Moreno J.M."/>
            <person name="Rodriguez-Valera F."/>
            <person name="Lopez-Perez M."/>
        </authorList>
    </citation>
    <scope>NUCLEOTIDE SEQUENCE [LARGE SCALE GENOMIC DNA]</scope>
    <source>
        <strain evidence="12">MED-G161</strain>
    </source>
</reference>
<feature type="binding site" evidence="8">
    <location>
        <position position="216"/>
    </location>
    <ligand>
        <name>shikimate</name>
        <dbReference type="ChEBI" id="CHEBI:36208"/>
    </ligand>
</feature>
<dbReference type="Pfam" id="PF08501">
    <property type="entry name" value="Shikimate_dh_N"/>
    <property type="match status" value="1"/>
</dbReference>
<feature type="binding site" evidence="8">
    <location>
        <position position="237"/>
    </location>
    <ligand>
        <name>NADP(+)</name>
        <dbReference type="ChEBI" id="CHEBI:58349"/>
    </ligand>
</feature>
<dbReference type="Gene3D" id="3.40.50.720">
    <property type="entry name" value="NAD(P)-binding Rossmann-like Domain"/>
    <property type="match status" value="1"/>
</dbReference>